<dbReference type="PANTHER" id="PTHR34145:SF68">
    <property type="entry name" value="FBD DOMAIN-CONTAINING PROTEIN"/>
    <property type="match status" value="1"/>
</dbReference>
<accession>A0A7N0V047</accession>
<dbReference type="PANTHER" id="PTHR34145">
    <property type="entry name" value="OS02G0105600 PROTEIN"/>
    <property type="match status" value="1"/>
</dbReference>
<dbReference type="Gramene" id="Kaladp0095s0563.1.v1.1">
    <property type="protein sequence ID" value="Kaladp0095s0563.1.v1.1"/>
    <property type="gene ID" value="Kaladp0095s0563.v1.1"/>
</dbReference>
<dbReference type="Pfam" id="PF00646">
    <property type="entry name" value="F-box"/>
    <property type="match status" value="1"/>
</dbReference>
<dbReference type="SUPFAM" id="SSF81383">
    <property type="entry name" value="F-box domain"/>
    <property type="match status" value="1"/>
</dbReference>
<dbReference type="SUPFAM" id="SSF52047">
    <property type="entry name" value="RNI-like"/>
    <property type="match status" value="1"/>
</dbReference>
<organism evidence="3 4">
    <name type="scientific">Kalanchoe fedtschenkoi</name>
    <name type="common">Lavender scallops</name>
    <name type="synonym">South American air plant</name>
    <dbReference type="NCBI Taxonomy" id="63787"/>
    <lineage>
        <taxon>Eukaryota</taxon>
        <taxon>Viridiplantae</taxon>
        <taxon>Streptophyta</taxon>
        <taxon>Embryophyta</taxon>
        <taxon>Tracheophyta</taxon>
        <taxon>Spermatophyta</taxon>
        <taxon>Magnoliopsida</taxon>
        <taxon>eudicotyledons</taxon>
        <taxon>Gunneridae</taxon>
        <taxon>Pentapetalae</taxon>
        <taxon>Saxifragales</taxon>
        <taxon>Crassulaceae</taxon>
        <taxon>Kalanchoe</taxon>
    </lineage>
</organism>
<dbReference type="InterPro" id="IPR053772">
    <property type="entry name" value="At1g61320/At1g61330-like"/>
</dbReference>
<sequence>MGKKKKKNSQRSRIVDDDEVHSREGVVNGDGGIGDSGEYDLFDKLPEAVICSIVSLLPFKDAVATSVLSKEWASRWKTCLCMDLDLDTFSRQRWRRPYTQRRDKLRDVSFVAWVDFVLGCHQGKELQTFRVSCALNKAYSGCIDRWVAFALRKRVSTMVIDLEKYVYVEDEPEYKYVFAPDVLPGCRSFLKHLTLKGVSLGDLNFACFESLESLTLESTTVSQELVDDILSKCVHLLTLSIVTCHCPSSILEFRFPPDHPLKRLNFSKRTRRIISSIYYFLPGIHMESSLGSPECMFNIIPSSMQKNTKTVSLFQYSWLDEIETVSLTFGEPAHDAPLLQSLRLSVYTKDKYSWDLLHGFGALSPPPLPDFSILRCVSIRGHNFSSLSVMITWLLQAAPALHTLELYWECREKSLLTTKNTNFRKKYFRWRDHENLKVVKVFGFHYCQSNLDILVKILESAPNLADLQFHGSDGHYHFSKTKKWLAEKNVPSEQKVRFVAEY</sequence>
<keyword evidence="4" id="KW-1185">Reference proteome</keyword>
<evidence type="ECO:0000313" key="3">
    <source>
        <dbReference type="EnsemblPlants" id="Kaladp0095s0563.1.v1.1"/>
    </source>
</evidence>
<feature type="domain" description="At1g61320/AtMIF1 LRR" evidence="2">
    <location>
        <begin position="375"/>
        <end position="481"/>
    </location>
</feature>
<evidence type="ECO:0000313" key="4">
    <source>
        <dbReference type="Proteomes" id="UP000594263"/>
    </source>
</evidence>
<dbReference type="OMA" id="ECILSEC"/>
<dbReference type="InterPro" id="IPR055357">
    <property type="entry name" value="LRR_At1g61320_AtMIF1"/>
</dbReference>
<evidence type="ECO:0000259" key="1">
    <source>
        <dbReference type="Pfam" id="PF00646"/>
    </source>
</evidence>
<dbReference type="InterPro" id="IPR053781">
    <property type="entry name" value="F-box_AtFBL13-like"/>
</dbReference>
<dbReference type="InterPro" id="IPR036047">
    <property type="entry name" value="F-box-like_dom_sf"/>
</dbReference>
<proteinExistence type="predicted"/>
<feature type="domain" description="At1g61320/AtMIF1 LRR" evidence="2">
    <location>
        <begin position="118"/>
        <end position="265"/>
    </location>
</feature>
<dbReference type="CDD" id="cd22160">
    <property type="entry name" value="F-box_AtFBL13-like"/>
    <property type="match status" value="1"/>
</dbReference>
<protein>
    <recommendedName>
        <fullName evidence="5">F-box domain-containing protein</fullName>
    </recommendedName>
</protein>
<evidence type="ECO:0000259" key="2">
    <source>
        <dbReference type="Pfam" id="PF23622"/>
    </source>
</evidence>
<dbReference type="AlphaFoldDB" id="A0A7N0V047"/>
<reference evidence="3" key="1">
    <citation type="submission" date="2021-01" db="UniProtKB">
        <authorList>
            <consortium name="EnsemblPlants"/>
        </authorList>
    </citation>
    <scope>IDENTIFICATION</scope>
</reference>
<evidence type="ECO:0008006" key="5">
    <source>
        <dbReference type="Google" id="ProtNLM"/>
    </source>
</evidence>
<dbReference type="InterPro" id="IPR001810">
    <property type="entry name" value="F-box_dom"/>
</dbReference>
<feature type="domain" description="F-box" evidence="1">
    <location>
        <begin position="43"/>
        <end position="79"/>
    </location>
</feature>
<dbReference type="EnsemblPlants" id="Kaladp0095s0563.1.v1.1">
    <property type="protein sequence ID" value="Kaladp0095s0563.1.v1.1"/>
    <property type="gene ID" value="Kaladp0095s0563.v1.1"/>
</dbReference>
<dbReference type="Pfam" id="PF23622">
    <property type="entry name" value="LRR_At1g61320_AtMIF1"/>
    <property type="match status" value="2"/>
</dbReference>
<name>A0A7N0V047_KALFE</name>
<dbReference type="Proteomes" id="UP000594263">
    <property type="component" value="Unplaced"/>
</dbReference>